<gene>
    <name evidence="5" type="ORF">WJX72_006671</name>
</gene>
<dbReference type="SUPFAM" id="SSF47473">
    <property type="entry name" value="EF-hand"/>
    <property type="match status" value="1"/>
</dbReference>
<sequence>MESLDEETVEALKQAFQAFDEDGSGTIDLQELKNVLRLLNVEHVSEEQVERKFRQFDADNSGAVDFVEFQAIFLGLQHKVSATGDEAKAILRKRVMDRSYTQLQKLASYLIATQPFFKQLRPDVVQDVSRYLQYDEIEAGEWVMKQGERGDHMYILVSGTCQEALAGTLRWAEDTSGDAAAKPAKPAKQLSGGVAAPLHRGVSFAAGAADVLPAYDIIARRKQRRAAIQAAKDAQVAKDAAAPAGNEAATPAPVVEEAASSAAGPLADSPAASLALEDTESRPWFWKSETKTDLERMVAEAQEHGSGTADDDPSSRGAQIERTLSGQHATTSDRCSQPEQGPEAANAVATSVGGGGPQNEEQTKPRGRSSIAAAWAHARGAVTMTAEMLRARKRSILYGEAMPHHGAGGGFSSGHAGYVGEPQADEYTIEEAGTCVATMGPGDCVGEKALLVQGGTRTASIYATTHCEVLVVHRTTFASMVKNMGGRLLYHPDYLSRLLDKVPAERTENDVLKLSSILINLPRFADVPKEPLEIIAKHITHEPHPAHSVVVKQGDDGDCMYIILQGSCDVHINPEDDGIPAKGAGPAKGPGPAAALPVDAQNSIAALSASVKQQRGIKGSPTGAKRSNKLLANILAGGQGPADDHSTSVNLLERQFGPVCRRLDTGAAFGEVSLAARKMQKRTGTVVTREACSLIRISKETYQKTLLETQLKATAEKLAFFKKVAMFDGTPPRVLTQMHFLTETRAVPRGHVLCLEGQPPVGLFFIATGQVTLLARLPASARLHGNPIGVEDVRTPRRPANAADGTSAASAGIAGTAGGRPATAPPRQQPRLSGCFHEVAIMGPADTIGEDALAAGLHQFTAVAATDCTLLWLKPQELHMMGAKAMQSLLQYSKLRGSWRMKDRRLVWQSWGAAHRRHLPEAGVMSKMQYLQSVLDGPAYWSVGAACIHRRSQPMAKPLYIQARAKRCHPPSSVRIKRLGLVKETEAEAA</sequence>
<proteinExistence type="predicted"/>
<dbReference type="AlphaFoldDB" id="A0AAW1PTC2"/>
<dbReference type="GO" id="GO:0005509">
    <property type="term" value="F:calcium ion binding"/>
    <property type="evidence" value="ECO:0007669"/>
    <property type="project" value="InterPro"/>
</dbReference>
<dbReference type="InterPro" id="IPR018490">
    <property type="entry name" value="cNMP-bd_dom_sf"/>
</dbReference>
<feature type="region of interest" description="Disordered" evidence="2">
    <location>
        <begin position="242"/>
        <end position="267"/>
    </location>
</feature>
<dbReference type="InterPro" id="IPR018247">
    <property type="entry name" value="EF_Hand_1_Ca_BS"/>
</dbReference>
<feature type="region of interest" description="Disordered" evidence="2">
    <location>
        <begin position="788"/>
        <end position="830"/>
    </location>
</feature>
<dbReference type="InterPro" id="IPR000595">
    <property type="entry name" value="cNMP-bd_dom"/>
</dbReference>
<keyword evidence="6" id="KW-1185">Reference proteome</keyword>
<dbReference type="SMART" id="SM00054">
    <property type="entry name" value="EFh"/>
    <property type="match status" value="2"/>
</dbReference>
<evidence type="ECO:0000256" key="1">
    <source>
        <dbReference type="ARBA" id="ARBA00022837"/>
    </source>
</evidence>
<dbReference type="Proteomes" id="UP001489004">
    <property type="component" value="Unassembled WGS sequence"/>
</dbReference>
<name>A0AAW1PTC2_9CHLO</name>
<feature type="domain" description="Cyclic nucleotide-binding" evidence="3">
    <location>
        <begin position="436"/>
        <end position="481"/>
    </location>
</feature>
<evidence type="ECO:0000259" key="4">
    <source>
        <dbReference type="PROSITE" id="PS50222"/>
    </source>
</evidence>
<dbReference type="Gene3D" id="1.10.238.10">
    <property type="entry name" value="EF-hand"/>
    <property type="match status" value="1"/>
</dbReference>
<dbReference type="EMBL" id="JALJOR010000005">
    <property type="protein sequence ID" value="KAK9816881.1"/>
    <property type="molecule type" value="Genomic_DNA"/>
</dbReference>
<dbReference type="InterPro" id="IPR002048">
    <property type="entry name" value="EF_hand_dom"/>
</dbReference>
<dbReference type="PROSITE" id="PS50042">
    <property type="entry name" value="CNMP_BINDING_3"/>
    <property type="match status" value="4"/>
</dbReference>
<feature type="domain" description="Cyclic nucleotide-binding" evidence="3">
    <location>
        <begin position="663"/>
        <end position="723"/>
    </location>
</feature>
<dbReference type="CDD" id="cd00038">
    <property type="entry name" value="CAP_ED"/>
    <property type="match status" value="3"/>
</dbReference>
<dbReference type="PANTHER" id="PTHR23011:SF28">
    <property type="entry name" value="CYCLIC NUCLEOTIDE-BINDING DOMAIN CONTAINING PROTEIN"/>
    <property type="match status" value="1"/>
</dbReference>
<dbReference type="PROSITE" id="PS50222">
    <property type="entry name" value="EF_HAND_2"/>
    <property type="match status" value="2"/>
</dbReference>
<dbReference type="SUPFAM" id="SSF51206">
    <property type="entry name" value="cAMP-binding domain-like"/>
    <property type="match status" value="3"/>
</dbReference>
<organism evidence="5 6">
    <name type="scientific">[Myrmecia] bisecta</name>
    <dbReference type="NCBI Taxonomy" id="41462"/>
    <lineage>
        <taxon>Eukaryota</taxon>
        <taxon>Viridiplantae</taxon>
        <taxon>Chlorophyta</taxon>
        <taxon>core chlorophytes</taxon>
        <taxon>Trebouxiophyceae</taxon>
        <taxon>Trebouxiales</taxon>
        <taxon>Trebouxiaceae</taxon>
        <taxon>Myrmecia</taxon>
    </lineage>
</organism>
<reference evidence="5 6" key="1">
    <citation type="journal article" date="2024" name="Nat. Commun.">
        <title>Phylogenomics reveals the evolutionary origins of lichenization in chlorophyte algae.</title>
        <authorList>
            <person name="Puginier C."/>
            <person name="Libourel C."/>
            <person name="Otte J."/>
            <person name="Skaloud P."/>
            <person name="Haon M."/>
            <person name="Grisel S."/>
            <person name="Petersen M."/>
            <person name="Berrin J.G."/>
            <person name="Delaux P.M."/>
            <person name="Dal Grande F."/>
            <person name="Keller J."/>
        </authorList>
    </citation>
    <scope>NUCLEOTIDE SEQUENCE [LARGE SCALE GENOMIC DNA]</scope>
    <source>
        <strain evidence="5 6">SAG 2043</strain>
    </source>
</reference>
<accession>A0AAW1PTC2</accession>
<feature type="region of interest" description="Disordered" evidence="2">
    <location>
        <begin position="323"/>
        <end position="371"/>
    </location>
</feature>
<evidence type="ECO:0000256" key="2">
    <source>
        <dbReference type="SAM" id="MobiDB-lite"/>
    </source>
</evidence>
<evidence type="ECO:0000259" key="3">
    <source>
        <dbReference type="PROSITE" id="PS50042"/>
    </source>
</evidence>
<feature type="compositionally biased region" description="Polar residues" evidence="2">
    <location>
        <begin position="323"/>
        <end position="339"/>
    </location>
</feature>
<dbReference type="Gene3D" id="2.60.120.10">
    <property type="entry name" value="Jelly Rolls"/>
    <property type="match status" value="4"/>
</dbReference>
<protein>
    <submittedName>
        <fullName evidence="5">Uncharacterized protein</fullName>
    </submittedName>
</protein>
<feature type="compositionally biased region" description="Low complexity" evidence="2">
    <location>
        <begin position="800"/>
        <end position="822"/>
    </location>
</feature>
<dbReference type="CDD" id="cd00051">
    <property type="entry name" value="EFh"/>
    <property type="match status" value="1"/>
</dbReference>
<dbReference type="PROSITE" id="PS00018">
    <property type="entry name" value="EF_HAND_1"/>
    <property type="match status" value="2"/>
</dbReference>
<dbReference type="PROSITE" id="PS00888">
    <property type="entry name" value="CNMP_BINDING_1"/>
    <property type="match status" value="1"/>
</dbReference>
<evidence type="ECO:0000313" key="5">
    <source>
        <dbReference type="EMBL" id="KAK9816881.1"/>
    </source>
</evidence>
<feature type="domain" description="EF-hand" evidence="4">
    <location>
        <begin position="44"/>
        <end position="79"/>
    </location>
</feature>
<dbReference type="InterPro" id="IPR014710">
    <property type="entry name" value="RmlC-like_jellyroll"/>
</dbReference>
<feature type="domain" description="Cyclic nucleotide-binding" evidence="3">
    <location>
        <begin position="523"/>
        <end position="596"/>
    </location>
</feature>
<dbReference type="PROSITE" id="PS00889">
    <property type="entry name" value="CNMP_BINDING_2"/>
    <property type="match status" value="1"/>
</dbReference>
<evidence type="ECO:0000313" key="6">
    <source>
        <dbReference type="Proteomes" id="UP001489004"/>
    </source>
</evidence>
<feature type="domain" description="Cyclic nucleotide-binding" evidence="3">
    <location>
        <begin position="116"/>
        <end position="160"/>
    </location>
</feature>
<dbReference type="Pfam" id="PF13499">
    <property type="entry name" value="EF-hand_7"/>
    <property type="match status" value="1"/>
</dbReference>
<dbReference type="InterPro" id="IPR018488">
    <property type="entry name" value="cNMP-bd_CS"/>
</dbReference>
<keyword evidence="1" id="KW-0106">Calcium</keyword>
<dbReference type="PANTHER" id="PTHR23011">
    <property type="entry name" value="CYCLIC NUCLEOTIDE-BINDING DOMAIN CONTAINING PROTEIN"/>
    <property type="match status" value="1"/>
</dbReference>
<feature type="domain" description="EF-hand" evidence="4">
    <location>
        <begin position="7"/>
        <end position="42"/>
    </location>
</feature>
<dbReference type="InterPro" id="IPR011992">
    <property type="entry name" value="EF-hand-dom_pair"/>
</dbReference>
<comment type="caution">
    <text evidence="5">The sequence shown here is derived from an EMBL/GenBank/DDBJ whole genome shotgun (WGS) entry which is preliminary data.</text>
</comment>
<dbReference type="Pfam" id="PF00027">
    <property type="entry name" value="cNMP_binding"/>
    <property type="match status" value="1"/>
</dbReference>